<feature type="transmembrane region" description="Helical" evidence="9">
    <location>
        <begin position="163"/>
        <end position="187"/>
    </location>
</feature>
<feature type="transmembrane region" description="Helical" evidence="9">
    <location>
        <begin position="367"/>
        <end position="384"/>
    </location>
</feature>
<dbReference type="PROSITE" id="PS50850">
    <property type="entry name" value="MFS"/>
    <property type="match status" value="1"/>
</dbReference>
<evidence type="ECO:0000256" key="5">
    <source>
        <dbReference type="ARBA" id="ARBA00022989"/>
    </source>
</evidence>
<sequence>MTVDMEPQLREETGRREEDGSGEATAKPLPMRRGFKFWTIIFALCVTGLLGALENTVVSTSMPTIVEDLNIGENYIWITNAFFLTSAAVQPLFGQLANVFGRRWLTMFIVAVFTLGSGICGGANSANMLIIGRAVQGIGSGGINMIVDVIVSDLVPLRERGNFIAIVLTVYSIGSSMGPFVGGIIVQRTTWRWVFYINLPVGGFSLVLLFLFLHTHYQRDTTFSQKIKRIDYIGNVLIMGATAAVLCALTYGGSRYAWSSWRIIVPLVLGLAGLVLFMVFEQSKFCYEPVVPPRLFKNRTSLVVFINTFLFTVLLYWVLFFIPVYFQAILGSSPARAGVQMLPITLVAIPGAIIAVIILSKFGKYKALHLAGFVILTLGMGLFAHLDRFSSDAEWIVFQIIAALGSGMILNTLLPAFQAPLAESDQAAATASWAFMRSFGNIWGVAIPASIFNNQFDKYASRISDATVRQILSNGHAYQHASNTFIDSLSDSVKDEVIGVFSDSLKLVWEISIAFCGLACILVFLEKEVPLRKELETDYGMTEKDNIQAKQGDIPDAEKAGSEKSHT</sequence>
<name>A0AAD6H9R4_9EURO</name>
<evidence type="ECO:0000256" key="1">
    <source>
        <dbReference type="ARBA" id="ARBA00004141"/>
    </source>
</evidence>
<reference evidence="11" key="2">
    <citation type="submission" date="2023-01" db="EMBL/GenBank/DDBJ databases">
        <authorList>
            <person name="Petersen C."/>
        </authorList>
    </citation>
    <scope>NUCLEOTIDE SEQUENCE</scope>
    <source>
        <strain evidence="11">IBT 12815</strain>
    </source>
</reference>
<comment type="subcellular location">
    <subcellularLocation>
        <location evidence="1">Membrane</location>
        <topology evidence="1">Multi-pass membrane protein</topology>
    </subcellularLocation>
</comment>
<feature type="transmembrane region" description="Helical" evidence="9">
    <location>
        <begin position="301"/>
        <end position="326"/>
    </location>
</feature>
<feature type="transmembrane region" description="Helical" evidence="9">
    <location>
        <begin position="263"/>
        <end position="280"/>
    </location>
</feature>
<dbReference type="AlphaFoldDB" id="A0AAD6H9R4"/>
<evidence type="ECO:0000313" key="12">
    <source>
        <dbReference type="Proteomes" id="UP001213799"/>
    </source>
</evidence>
<feature type="compositionally biased region" description="Basic and acidic residues" evidence="8">
    <location>
        <begin position="556"/>
        <end position="567"/>
    </location>
</feature>
<protein>
    <submittedName>
        <fullName evidence="11">Major facilitator superfamily domain general substrate transporter</fullName>
    </submittedName>
</protein>
<dbReference type="CDD" id="cd17502">
    <property type="entry name" value="MFS_Azr1_MDR_like"/>
    <property type="match status" value="1"/>
</dbReference>
<dbReference type="InterPro" id="IPR036259">
    <property type="entry name" value="MFS_trans_sf"/>
</dbReference>
<evidence type="ECO:0000256" key="7">
    <source>
        <dbReference type="ARBA" id="ARBA00023180"/>
    </source>
</evidence>
<feature type="transmembrane region" description="Helical" evidence="9">
    <location>
        <begin position="396"/>
        <end position="414"/>
    </location>
</feature>
<dbReference type="EMBL" id="JAQJAE010000001">
    <property type="protein sequence ID" value="KAJ5618171.1"/>
    <property type="molecule type" value="Genomic_DNA"/>
</dbReference>
<keyword evidence="6 9" id="KW-0472">Membrane</keyword>
<feature type="compositionally biased region" description="Basic and acidic residues" evidence="8">
    <location>
        <begin position="7"/>
        <end position="19"/>
    </location>
</feature>
<feature type="transmembrane region" description="Helical" evidence="9">
    <location>
        <begin position="105"/>
        <end position="124"/>
    </location>
</feature>
<feature type="transmembrane region" description="Helical" evidence="9">
    <location>
        <begin position="193"/>
        <end position="212"/>
    </location>
</feature>
<comment type="similarity">
    <text evidence="2">Belongs to the major facilitator superfamily.</text>
</comment>
<dbReference type="InterPro" id="IPR020846">
    <property type="entry name" value="MFS_dom"/>
</dbReference>
<keyword evidence="4 9" id="KW-0812">Transmembrane</keyword>
<reference evidence="11" key="1">
    <citation type="journal article" date="2023" name="IMA Fungus">
        <title>Comparative genomic study of the Penicillium genus elucidates a diverse pangenome and 15 lateral gene transfer events.</title>
        <authorList>
            <person name="Petersen C."/>
            <person name="Sorensen T."/>
            <person name="Nielsen M.R."/>
            <person name="Sondergaard T.E."/>
            <person name="Sorensen J.L."/>
            <person name="Fitzpatrick D.A."/>
            <person name="Frisvad J.C."/>
            <person name="Nielsen K.L."/>
        </authorList>
    </citation>
    <scope>NUCLEOTIDE SEQUENCE</scope>
    <source>
        <strain evidence="11">IBT 12815</strain>
    </source>
</reference>
<proteinExistence type="inferred from homology"/>
<comment type="caution">
    <text evidence="11">The sequence shown here is derived from an EMBL/GenBank/DDBJ whole genome shotgun (WGS) entry which is preliminary data.</text>
</comment>
<feature type="region of interest" description="Disordered" evidence="8">
    <location>
        <begin position="542"/>
        <end position="567"/>
    </location>
</feature>
<gene>
    <name evidence="11" type="ORF">N7537_003285</name>
</gene>
<evidence type="ECO:0000256" key="9">
    <source>
        <dbReference type="SAM" id="Phobius"/>
    </source>
</evidence>
<keyword evidence="7" id="KW-0325">Glycoprotein</keyword>
<evidence type="ECO:0000256" key="8">
    <source>
        <dbReference type="SAM" id="MobiDB-lite"/>
    </source>
</evidence>
<dbReference type="SUPFAM" id="SSF103473">
    <property type="entry name" value="MFS general substrate transporter"/>
    <property type="match status" value="1"/>
</dbReference>
<dbReference type="PANTHER" id="PTHR23501">
    <property type="entry name" value="MAJOR FACILITATOR SUPERFAMILY"/>
    <property type="match status" value="1"/>
</dbReference>
<dbReference type="GO" id="GO:0022857">
    <property type="term" value="F:transmembrane transporter activity"/>
    <property type="evidence" value="ECO:0007669"/>
    <property type="project" value="InterPro"/>
</dbReference>
<dbReference type="FunFam" id="1.20.1720.10:FF:000037">
    <property type="entry name" value="WGS project CABT00000000 data, contig 2.4"/>
    <property type="match status" value="1"/>
</dbReference>
<dbReference type="Gene3D" id="1.20.1720.10">
    <property type="entry name" value="Multidrug resistance protein D"/>
    <property type="match status" value="1"/>
</dbReference>
<evidence type="ECO:0000313" key="11">
    <source>
        <dbReference type="EMBL" id="KAJ5618171.1"/>
    </source>
</evidence>
<dbReference type="InterPro" id="IPR011701">
    <property type="entry name" value="MFS"/>
</dbReference>
<dbReference type="Pfam" id="PF07690">
    <property type="entry name" value="MFS_1"/>
    <property type="match status" value="1"/>
</dbReference>
<evidence type="ECO:0000256" key="3">
    <source>
        <dbReference type="ARBA" id="ARBA00022448"/>
    </source>
</evidence>
<dbReference type="RefSeq" id="XP_056759338.1">
    <property type="nucleotide sequence ID" value="XM_056894343.1"/>
</dbReference>
<feature type="transmembrane region" description="Helical" evidence="9">
    <location>
        <begin position="130"/>
        <end position="151"/>
    </location>
</feature>
<evidence type="ECO:0000259" key="10">
    <source>
        <dbReference type="PROSITE" id="PS50850"/>
    </source>
</evidence>
<dbReference type="Gene3D" id="1.20.1250.20">
    <property type="entry name" value="MFS general substrate transporter like domains"/>
    <property type="match status" value="1"/>
</dbReference>
<organism evidence="11 12">
    <name type="scientific">Penicillium hordei</name>
    <dbReference type="NCBI Taxonomy" id="40994"/>
    <lineage>
        <taxon>Eukaryota</taxon>
        <taxon>Fungi</taxon>
        <taxon>Dikarya</taxon>
        <taxon>Ascomycota</taxon>
        <taxon>Pezizomycotina</taxon>
        <taxon>Eurotiomycetes</taxon>
        <taxon>Eurotiomycetidae</taxon>
        <taxon>Eurotiales</taxon>
        <taxon>Aspergillaceae</taxon>
        <taxon>Penicillium</taxon>
    </lineage>
</organism>
<evidence type="ECO:0000256" key="2">
    <source>
        <dbReference type="ARBA" id="ARBA00008335"/>
    </source>
</evidence>
<feature type="transmembrane region" description="Helical" evidence="9">
    <location>
        <begin position="75"/>
        <end position="93"/>
    </location>
</feature>
<feature type="transmembrane region" description="Helical" evidence="9">
    <location>
        <begin position="37"/>
        <end position="55"/>
    </location>
</feature>
<feature type="region of interest" description="Disordered" evidence="8">
    <location>
        <begin position="1"/>
        <end position="27"/>
    </location>
</feature>
<dbReference type="GeneID" id="81584585"/>
<keyword evidence="5 9" id="KW-1133">Transmembrane helix</keyword>
<feature type="transmembrane region" description="Helical" evidence="9">
    <location>
        <begin position="434"/>
        <end position="452"/>
    </location>
</feature>
<feature type="transmembrane region" description="Helical" evidence="9">
    <location>
        <begin position="338"/>
        <end position="360"/>
    </location>
</feature>
<keyword evidence="12" id="KW-1185">Reference proteome</keyword>
<dbReference type="PANTHER" id="PTHR23501:SF187">
    <property type="entry name" value="MAJOR FACILITATOR SUPERFAMILY (MFS) PROFILE DOMAIN-CONTAINING PROTEIN"/>
    <property type="match status" value="1"/>
</dbReference>
<dbReference type="Proteomes" id="UP001213799">
    <property type="component" value="Unassembled WGS sequence"/>
</dbReference>
<feature type="transmembrane region" description="Helical" evidence="9">
    <location>
        <begin position="232"/>
        <end position="251"/>
    </location>
</feature>
<keyword evidence="3" id="KW-0813">Transport</keyword>
<dbReference type="GO" id="GO:0005886">
    <property type="term" value="C:plasma membrane"/>
    <property type="evidence" value="ECO:0007669"/>
    <property type="project" value="TreeGrafter"/>
</dbReference>
<evidence type="ECO:0000256" key="4">
    <source>
        <dbReference type="ARBA" id="ARBA00022692"/>
    </source>
</evidence>
<dbReference type="FunFam" id="1.20.1250.20:FF:000484">
    <property type="entry name" value="MFS general substrate transporter"/>
    <property type="match status" value="1"/>
</dbReference>
<accession>A0AAD6H9R4</accession>
<dbReference type="PRINTS" id="PR01036">
    <property type="entry name" value="TCRTETB"/>
</dbReference>
<feature type="domain" description="Major facilitator superfamily (MFS) profile" evidence="10">
    <location>
        <begin position="40"/>
        <end position="529"/>
    </location>
</feature>
<evidence type="ECO:0000256" key="6">
    <source>
        <dbReference type="ARBA" id="ARBA00023136"/>
    </source>
</evidence>
<feature type="transmembrane region" description="Helical" evidence="9">
    <location>
        <begin position="507"/>
        <end position="525"/>
    </location>
</feature>